<reference evidence="9" key="1">
    <citation type="submission" date="2017-09" db="EMBL/GenBank/DDBJ databases">
        <title>Depth-based differentiation of microbial function through sediment-hosted aquifers and enrichment of novel symbionts in the deep terrestrial subsurface.</title>
        <authorList>
            <person name="Probst A.J."/>
            <person name="Ladd B."/>
            <person name="Jarett J.K."/>
            <person name="Geller-Mcgrath D.E."/>
            <person name="Sieber C.M.K."/>
            <person name="Emerson J.B."/>
            <person name="Anantharaman K."/>
            <person name="Thomas B.C."/>
            <person name="Malmstrom R."/>
            <person name="Stieglmeier M."/>
            <person name="Klingl A."/>
            <person name="Woyke T."/>
            <person name="Ryan C.M."/>
            <person name="Banfield J.F."/>
        </authorList>
    </citation>
    <scope>NUCLEOTIDE SEQUENCE [LARGE SCALE GENOMIC DNA]</scope>
</reference>
<dbReference type="SUPFAM" id="SSF50104">
    <property type="entry name" value="Translation proteins SH3-like domain"/>
    <property type="match status" value="1"/>
</dbReference>
<evidence type="ECO:0000256" key="3">
    <source>
        <dbReference type="ARBA" id="ARBA00023274"/>
    </source>
</evidence>
<dbReference type="EMBL" id="PFHV01000007">
    <property type="protein sequence ID" value="PIX03426.1"/>
    <property type="molecule type" value="Genomic_DNA"/>
</dbReference>
<dbReference type="InterPro" id="IPR003256">
    <property type="entry name" value="Ribosomal_uL24"/>
</dbReference>
<organism evidence="8 9">
    <name type="scientific">bacterium (Candidatus Gribaldobacteria) CG_4_8_14_3_um_filter_42_11</name>
    <dbReference type="NCBI Taxonomy" id="2014267"/>
    <lineage>
        <taxon>Bacteria</taxon>
        <taxon>Candidatus Gribaldobacteria</taxon>
    </lineage>
</organism>
<evidence type="ECO:0000259" key="7">
    <source>
        <dbReference type="SMART" id="SM00739"/>
    </source>
</evidence>
<evidence type="ECO:0000256" key="5">
    <source>
        <dbReference type="HAMAP-Rule" id="MF_01326"/>
    </source>
</evidence>
<comment type="subunit">
    <text evidence="5">Part of the 50S ribosomal subunit.</text>
</comment>
<dbReference type="GO" id="GO:0005840">
    <property type="term" value="C:ribosome"/>
    <property type="evidence" value="ECO:0007669"/>
    <property type="project" value="UniProtKB-KW"/>
</dbReference>
<dbReference type="InterPro" id="IPR057264">
    <property type="entry name" value="Ribosomal_uL24_C"/>
</dbReference>
<name>A0A2M7IZ87_9BACT</name>
<comment type="function">
    <text evidence="5">One of the proteins that surrounds the polypeptide exit tunnel on the outside of the subunit.</text>
</comment>
<gene>
    <name evidence="5 8" type="primary">rplX</name>
    <name evidence="8" type="ORF">COZ78_00330</name>
</gene>
<protein>
    <recommendedName>
        <fullName evidence="4 5">Large ribosomal subunit protein uL24</fullName>
    </recommendedName>
</protein>
<dbReference type="InterPro" id="IPR014722">
    <property type="entry name" value="Rib_uL2_dom2"/>
</dbReference>
<evidence type="ECO:0000256" key="2">
    <source>
        <dbReference type="ARBA" id="ARBA00022980"/>
    </source>
</evidence>
<keyword evidence="5" id="KW-0699">rRNA-binding</keyword>
<evidence type="ECO:0000256" key="1">
    <source>
        <dbReference type="ARBA" id="ARBA00010618"/>
    </source>
</evidence>
<comment type="similarity">
    <text evidence="1 5 6">Belongs to the universal ribosomal protein uL24 family.</text>
</comment>
<dbReference type="GO" id="GO:0006412">
    <property type="term" value="P:translation"/>
    <property type="evidence" value="ECO:0007669"/>
    <property type="project" value="UniProtKB-UniRule"/>
</dbReference>
<dbReference type="HAMAP" id="MF_01326_B">
    <property type="entry name" value="Ribosomal_uL24_B"/>
    <property type="match status" value="1"/>
</dbReference>
<feature type="domain" description="KOW" evidence="7">
    <location>
        <begin position="2"/>
        <end position="29"/>
    </location>
</feature>
<evidence type="ECO:0000256" key="6">
    <source>
        <dbReference type="RuleBase" id="RU003477"/>
    </source>
</evidence>
<accession>A0A2M7IZ87</accession>
<dbReference type="Pfam" id="PF17136">
    <property type="entry name" value="ribosomal_L24"/>
    <property type="match status" value="1"/>
</dbReference>
<keyword evidence="3 5" id="KW-0687">Ribonucleoprotein</keyword>
<dbReference type="InterPro" id="IPR005825">
    <property type="entry name" value="Ribosomal_uL24_CS"/>
</dbReference>
<dbReference type="Pfam" id="PF00467">
    <property type="entry name" value="KOW"/>
    <property type="match status" value="1"/>
</dbReference>
<dbReference type="Proteomes" id="UP000230505">
    <property type="component" value="Unassembled WGS sequence"/>
</dbReference>
<sequence length="101" mass="11176">MRIKKGDQVLIIKGKDKKKKGKVARTFPESNKVLLEGLNLKKTHKRGRKEGEKGQVVEIATPLAVASVMFICPKCGQPARLGYLIKEQSKSRVCKKCGAEV</sequence>
<proteinExistence type="inferred from homology"/>
<comment type="caution">
    <text evidence="8">The sequence shown here is derived from an EMBL/GenBank/DDBJ whole genome shotgun (WGS) entry which is preliminary data.</text>
</comment>
<dbReference type="AlphaFoldDB" id="A0A2M7IZ87"/>
<dbReference type="CDD" id="cd06089">
    <property type="entry name" value="KOW_RPL26"/>
    <property type="match status" value="1"/>
</dbReference>
<dbReference type="GO" id="GO:0003735">
    <property type="term" value="F:structural constituent of ribosome"/>
    <property type="evidence" value="ECO:0007669"/>
    <property type="project" value="InterPro"/>
</dbReference>
<dbReference type="SMART" id="SM00739">
    <property type="entry name" value="KOW"/>
    <property type="match status" value="1"/>
</dbReference>
<dbReference type="InterPro" id="IPR005824">
    <property type="entry name" value="KOW"/>
</dbReference>
<keyword evidence="2 5" id="KW-0689">Ribosomal protein</keyword>
<evidence type="ECO:0000256" key="4">
    <source>
        <dbReference type="ARBA" id="ARBA00035206"/>
    </source>
</evidence>
<dbReference type="GO" id="GO:1990904">
    <property type="term" value="C:ribonucleoprotein complex"/>
    <property type="evidence" value="ECO:0007669"/>
    <property type="project" value="UniProtKB-KW"/>
</dbReference>
<dbReference type="GO" id="GO:0019843">
    <property type="term" value="F:rRNA binding"/>
    <property type="evidence" value="ECO:0007669"/>
    <property type="project" value="UniProtKB-UniRule"/>
</dbReference>
<evidence type="ECO:0000313" key="8">
    <source>
        <dbReference type="EMBL" id="PIX03426.1"/>
    </source>
</evidence>
<dbReference type="InterPro" id="IPR041988">
    <property type="entry name" value="Ribosomal_uL24_KOW"/>
</dbReference>
<dbReference type="NCBIfam" id="TIGR01079">
    <property type="entry name" value="rplX_bact"/>
    <property type="match status" value="1"/>
</dbReference>
<keyword evidence="5" id="KW-0694">RNA-binding</keyword>
<dbReference type="InterPro" id="IPR008991">
    <property type="entry name" value="Translation_prot_SH3-like_sf"/>
</dbReference>
<dbReference type="PROSITE" id="PS01108">
    <property type="entry name" value="RIBOSOMAL_L24"/>
    <property type="match status" value="1"/>
</dbReference>
<dbReference type="PANTHER" id="PTHR12903">
    <property type="entry name" value="MITOCHONDRIAL RIBOSOMAL PROTEIN L24"/>
    <property type="match status" value="1"/>
</dbReference>
<evidence type="ECO:0000313" key="9">
    <source>
        <dbReference type="Proteomes" id="UP000230505"/>
    </source>
</evidence>
<comment type="function">
    <text evidence="5">One of two assembly initiator proteins, it binds directly to the 5'-end of the 23S rRNA, where it nucleates assembly of the 50S subunit.</text>
</comment>
<dbReference type="Gene3D" id="2.30.30.30">
    <property type="match status" value="1"/>
</dbReference>